<sequence>MLSMIDSSSGLRTAWCDLKLTLCSLMYARDRFDTLSSELRFPFDKVNITKVFLDALIGSGLSLTPSLPLSVDDYTNLNYFRFKNASKYIKDVFNGLDPYSEISHIFM</sequence>
<dbReference type="AlphaFoldDB" id="A0A0S4M682"/>
<name>A0A0S4M682_9BURK</name>
<evidence type="ECO:0000313" key="1">
    <source>
        <dbReference type="EMBL" id="CUT18234.1"/>
    </source>
</evidence>
<reference evidence="2" key="1">
    <citation type="submission" date="2015-11" db="EMBL/GenBank/DDBJ databases">
        <authorList>
            <person name="Seth-Smith H.M.B."/>
        </authorList>
    </citation>
    <scope>NUCLEOTIDE SEQUENCE [LARGE SCALE GENOMIC DNA]</scope>
    <source>
        <strain evidence="2">2013Ark11</strain>
    </source>
</reference>
<proteinExistence type="predicted"/>
<organism evidence="1 2">
    <name type="scientific">Candidatus Ichthyocystis hellenicum</name>
    <dbReference type="NCBI Taxonomy" id="1561003"/>
    <lineage>
        <taxon>Bacteria</taxon>
        <taxon>Pseudomonadati</taxon>
        <taxon>Pseudomonadota</taxon>
        <taxon>Betaproteobacteria</taxon>
        <taxon>Burkholderiales</taxon>
        <taxon>Candidatus Ichthyocystis</taxon>
    </lineage>
</organism>
<gene>
    <name evidence="1" type="ORF">Ark11_1435</name>
</gene>
<dbReference type="EMBL" id="LN906597">
    <property type="protein sequence ID" value="CUT18234.1"/>
    <property type="molecule type" value="Genomic_DNA"/>
</dbReference>
<evidence type="ECO:0000313" key="2">
    <source>
        <dbReference type="Proteomes" id="UP000198651"/>
    </source>
</evidence>
<dbReference type="Proteomes" id="UP000198651">
    <property type="component" value="Chromosome I"/>
</dbReference>
<accession>A0A0S4M682</accession>
<keyword evidence="2" id="KW-1185">Reference proteome</keyword>
<protein>
    <submittedName>
        <fullName evidence="1">Uncharacterized protein</fullName>
    </submittedName>
</protein>